<evidence type="ECO:0000259" key="1">
    <source>
        <dbReference type="PROSITE" id="PS51819"/>
    </source>
</evidence>
<proteinExistence type="predicted"/>
<reference evidence="2 3" key="1">
    <citation type="submission" date="2019-09" db="EMBL/GenBank/DDBJ databases">
        <authorList>
            <person name="Chandra G."/>
            <person name="Truman W A."/>
        </authorList>
    </citation>
    <scope>NUCLEOTIDE SEQUENCE [LARGE SCALE GENOMIC DNA]</scope>
    <source>
        <strain evidence="2">PS710</strain>
    </source>
</reference>
<dbReference type="PROSITE" id="PS51819">
    <property type="entry name" value="VOC"/>
    <property type="match status" value="2"/>
</dbReference>
<dbReference type="AlphaFoldDB" id="A0A5E7C0X7"/>
<feature type="domain" description="VOC" evidence="1">
    <location>
        <begin position="142"/>
        <end position="260"/>
    </location>
</feature>
<sequence length="304" mass="34698">MSVDFRYKGLGYVVLNVSDIERSTHFATDIYGLDLVDEAADGSRFFRSGHNHHDIILSPASEPEFVRGSWQLETDSDVDKAFAHYHQLGLSPMWLSDQESAGLKIEKAFRVVEPVMKTTHEYFSKMTYISVPRQNRLTNFQGGKHYGLAVPDCQSVTKYMVENMGFVVSDYVEGGFGSLLRAYPNPNHHSFAPLQLPGGKTGFHHVAFMVNEIDDIGKFFNRVKQYDVKIQFGIGRHPTSGSIHLYAYDDDYFVWEYTLGMEQFPELNPREPRRMSSAPENFDLWGAVPDREFAGRNPPFRTCE</sequence>
<dbReference type="InterPro" id="IPR037523">
    <property type="entry name" value="VOC_core"/>
</dbReference>
<organism evidence="2 3">
    <name type="scientific">Pseudomonas fluorescens</name>
    <dbReference type="NCBI Taxonomy" id="294"/>
    <lineage>
        <taxon>Bacteria</taxon>
        <taxon>Pseudomonadati</taxon>
        <taxon>Pseudomonadota</taxon>
        <taxon>Gammaproteobacteria</taxon>
        <taxon>Pseudomonadales</taxon>
        <taxon>Pseudomonadaceae</taxon>
        <taxon>Pseudomonas</taxon>
    </lineage>
</organism>
<dbReference type="Gene3D" id="3.10.180.10">
    <property type="entry name" value="2,3-Dihydroxybiphenyl 1,2-Dioxygenase, domain 1"/>
    <property type="match status" value="2"/>
</dbReference>
<name>A0A5E7C0X7_PSEFL</name>
<protein>
    <recommendedName>
        <fullName evidence="1">VOC domain-containing protein</fullName>
    </recommendedName>
</protein>
<dbReference type="RefSeq" id="WP_191627531.1">
    <property type="nucleotide sequence ID" value="NZ_CABVHW010000006.1"/>
</dbReference>
<evidence type="ECO:0000313" key="2">
    <source>
        <dbReference type="EMBL" id="VVN97815.1"/>
    </source>
</evidence>
<feature type="domain" description="VOC" evidence="1">
    <location>
        <begin position="9"/>
        <end position="125"/>
    </location>
</feature>
<accession>A0A5E7C0X7</accession>
<dbReference type="InterPro" id="IPR004360">
    <property type="entry name" value="Glyas_Fos-R_dOase_dom"/>
</dbReference>
<dbReference type="Pfam" id="PF00903">
    <property type="entry name" value="Glyoxalase"/>
    <property type="match status" value="2"/>
</dbReference>
<dbReference type="Proteomes" id="UP000381093">
    <property type="component" value="Unassembled WGS sequence"/>
</dbReference>
<evidence type="ECO:0000313" key="3">
    <source>
        <dbReference type="Proteomes" id="UP000381093"/>
    </source>
</evidence>
<dbReference type="SUPFAM" id="SSF54593">
    <property type="entry name" value="Glyoxalase/Bleomycin resistance protein/Dihydroxybiphenyl dioxygenase"/>
    <property type="match status" value="1"/>
</dbReference>
<gene>
    <name evidence="2" type="ORF">PS710_02410</name>
</gene>
<dbReference type="EMBL" id="CABVHW010000006">
    <property type="protein sequence ID" value="VVN97815.1"/>
    <property type="molecule type" value="Genomic_DNA"/>
</dbReference>
<dbReference type="InterPro" id="IPR029068">
    <property type="entry name" value="Glyas_Bleomycin-R_OHBP_Dase"/>
</dbReference>